<evidence type="ECO:0000256" key="5">
    <source>
        <dbReference type="ARBA" id="ARBA00022801"/>
    </source>
</evidence>
<dbReference type="GO" id="GO:0036503">
    <property type="term" value="P:ERAD pathway"/>
    <property type="evidence" value="ECO:0007669"/>
    <property type="project" value="UniProtKB-ARBA"/>
</dbReference>
<evidence type="ECO:0000256" key="15">
    <source>
        <dbReference type="SAM" id="Phobius"/>
    </source>
</evidence>
<dbReference type="Gene3D" id="1.50.10.10">
    <property type="match status" value="1"/>
</dbReference>
<keyword evidence="4 11" id="KW-0479">Metal-binding</keyword>
<dbReference type="InterPro" id="IPR001382">
    <property type="entry name" value="Glyco_hydro_47"/>
</dbReference>
<evidence type="ECO:0000256" key="13">
    <source>
        <dbReference type="RuleBase" id="RU361193"/>
    </source>
</evidence>
<feature type="disulfide bond" evidence="12">
    <location>
        <begin position="454"/>
        <end position="497"/>
    </location>
</feature>
<dbReference type="AlphaFoldDB" id="D4AXX1"/>
<evidence type="ECO:0000256" key="1">
    <source>
        <dbReference type="ARBA" id="ARBA00001913"/>
    </source>
</evidence>
<comment type="catalytic activity">
    <reaction evidence="9">
        <text>N(4)-(alpha-D-Man-(1-&gt;2)-alpha-D-Man-(1-&gt;2)-alpha-D-Man-(1-&gt;3)-[alpha-D-Man-(1-&gt;2)-alpha-D-Man-(1-&gt;3)-[alpha-D-Man-(1-&gt;2)-alpha-D-Man-(1-&gt;6)]-alpha-D-Man-(1-&gt;6)]-beta-D-Man-(1-&gt;4)-beta-D-GlcNAc-(1-&gt;4)-beta-D-GlcNAc)-L-asparaginyl-[protein] (N-glucan mannose isomer 9A1,2,3B1,2,3) + 4 H2O = N(4)-(alpha-D-Man-(1-&gt;3)-[alpha-D-Man-(1-&gt;3)-[alpha-D-Man-(1-&gt;6)]-alpha-D-Man-(1-&gt;6)]-beta-D-Man-(1-&gt;4)-beta-D-GlcNAc-(1-&gt;4)-beta-D-GlcNAc)-L-asparaginyl-[protein] (N-glucan mannose isomer 5A1,2) + 4 beta-D-mannose</text>
        <dbReference type="Rhea" id="RHEA:56008"/>
        <dbReference type="Rhea" id="RHEA-COMP:14356"/>
        <dbReference type="Rhea" id="RHEA-COMP:14367"/>
        <dbReference type="ChEBI" id="CHEBI:15377"/>
        <dbReference type="ChEBI" id="CHEBI:28563"/>
        <dbReference type="ChEBI" id="CHEBI:59087"/>
        <dbReference type="ChEBI" id="CHEBI:139493"/>
        <dbReference type="EC" id="3.2.1.113"/>
    </reaction>
</comment>
<dbReference type="RefSeq" id="XP_003012789.1">
    <property type="nucleotide sequence ID" value="XM_003012743.1"/>
</dbReference>
<feature type="transmembrane region" description="Helical" evidence="15">
    <location>
        <begin position="79"/>
        <end position="96"/>
    </location>
</feature>
<evidence type="ECO:0000313" key="17">
    <source>
        <dbReference type="Proteomes" id="UP000008866"/>
    </source>
</evidence>
<evidence type="ECO:0000256" key="8">
    <source>
        <dbReference type="ARBA" id="ARBA00047669"/>
    </source>
</evidence>
<dbReference type="STRING" id="663331.D4AXX1"/>
<feature type="compositionally biased region" description="Low complexity" evidence="14">
    <location>
        <begin position="632"/>
        <end position="644"/>
    </location>
</feature>
<feature type="region of interest" description="Disordered" evidence="14">
    <location>
        <begin position="627"/>
        <end position="646"/>
    </location>
</feature>
<dbReference type="UniPathway" id="UPA00378"/>
<comment type="pathway">
    <text evidence="2">Protein modification; protein glycosylation.</text>
</comment>
<evidence type="ECO:0000256" key="11">
    <source>
        <dbReference type="PIRSR" id="PIRSR601382-2"/>
    </source>
</evidence>
<keyword evidence="13" id="KW-0326">Glycosidase</keyword>
<feature type="active site" description="Proton donor" evidence="10">
    <location>
        <position position="238"/>
    </location>
</feature>
<dbReference type="GO" id="GO:0005975">
    <property type="term" value="P:carbohydrate metabolic process"/>
    <property type="evidence" value="ECO:0007669"/>
    <property type="project" value="InterPro"/>
</dbReference>
<organism evidence="16 17">
    <name type="scientific">Arthroderma benhamiae (strain ATCC MYA-4681 / CBS 112371)</name>
    <name type="common">Trichophyton mentagrophytes</name>
    <dbReference type="NCBI Taxonomy" id="663331"/>
    <lineage>
        <taxon>Eukaryota</taxon>
        <taxon>Fungi</taxon>
        <taxon>Dikarya</taxon>
        <taxon>Ascomycota</taxon>
        <taxon>Pezizomycotina</taxon>
        <taxon>Eurotiomycetes</taxon>
        <taxon>Eurotiomycetidae</taxon>
        <taxon>Onygenales</taxon>
        <taxon>Arthrodermataceae</taxon>
        <taxon>Trichophyton</taxon>
    </lineage>
</organism>
<feature type="active site" evidence="10">
    <location>
        <position position="587"/>
    </location>
</feature>
<evidence type="ECO:0000256" key="10">
    <source>
        <dbReference type="PIRSR" id="PIRSR601382-1"/>
    </source>
</evidence>
<keyword evidence="6 11" id="KW-0106">Calcium</keyword>
<reference evidence="17" key="1">
    <citation type="journal article" date="2011" name="Genome Biol.">
        <title>Comparative and functional genomics provide insights into the pathogenicity of dermatophytic fungi.</title>
        <authorList>
            <person name="Burmester A."/>
            <person name="Shelest E."/>
            <person name="Gloeckner G."/>
            <person name="Heddergott C."/>
            <person name="Schindler S."/>
            <person name="Staib P."/>
            <person name="Heidel A."/>
            <person name="Felder M."/>
            <person name="Petzold A."/>
            <person name="Szafranski K."/>
            <person name="Feuermann M."/>
            <person name="Pedruzzi I."/>
            <person name="Priebe S."/>
            <person name="Groth M."/>
            <person name="Winkler R."/>
            <person name="Li W."/>
            <person name="Kniemeyer O."/>
            <person name="Schroeckh V."/>
            <person name="Hertweck C."/>
            <person name="Hube B."/>
            <person name="White T.C."/>
            <person name="Platzer M."/>
            <person name="Guthke R."/>
            <person name="Heitman J."/>
            <person name="Woestemeyer J."/>
            <person name="Zipfel P.F."/>
            <person name="Monod M."/>
            <person name="Brakhage A.A."/>
        </authorList>
    </citation>
    <scope>NUCLEOTIDE SEQUENCE [LARGE SCALE GENOMIC DNA]</scope>
    <source>
        <strain evidence="17">ATCC MYA-4681 / CBS 112371</strain>
    </source>
</reference>
<feature type="binding site" evidence="11">
    <location>
        <position position="703"/>
    </location>
    <ligand>
        <name>Ca(2+)</name>
        <dbReference type="ChEBI" id="CHEBI:29108"/>
    </ligand>
</feature>
<dbReference type="PRINTS" id="PR00747">
    <property type="entry name" value="GLYHDRLASE47"/>
</dbReference>
<evidence type="ECO:0000256" key="4">
    <source>
        <dbReference type="ARBA" id="ARBA00022723"/>
    </source>
</evidence>
<dbReference type="GeneID" id="9522867"/>
<dbReference type="InterPro" id="IPR036026">
    <property type="entry name" value="Seven-hairpin_glycosidases"/>
</dbReference>
<keyword evidence="15" id="KW-0812">Transmembrane</keyword>
<dbReference type="PANTHER" id="PTHR11742:SF55">
    <property type="entry name" value="ENDOPLASMIC RETICULUM MANNOSYL-OLIGOSACCHARIDE 1,2-ALPHA-MANNOSIDASE"/>
    <property type="match status" value="1"/>
</dbReference>
<evidence type="ECO:0000256" key="6">
    <source>
        <dbReference type="ARBA" id="ARBA00022837"/>
    </source>
</evidence>
<dbReference type="GO" id="GO:0005509">
    <property type="term" value="F:calcium ion binding"/>
    <property type="evidence" value="ECO:0007669"/>
    <property type="project" value="InterPro"/>
</dbReference>
<dbReference type="GO" id="GO:0004571">
    <property type="term" value="F:mannosyl-oligosaccharide 1,2-alpha-mannosidase activity"/>
    <property type="evidence" value="ECO:0007669"/>
    <property type="project" value="UniProtKB-EC"/>
</dbReference>
<dbReference type="KEGG" id="abe:ARB_01040"/>
<proteinExistence type="inferred from homology"/>
<dbReference type="OMA" id="AAFKHSW"/>
<comment type="catalytic activity">
    <reaction evidence="8">
        <text>N(4)-(alpha-D-Man-(1-&gt;2)-alpha-D-Man-(1-&gt;2)-alpha-D-Man-(1-&gt;3)-[alpha-D-Man-(1-&gt;3)-[alpha-D-Man-(1-&gt;2)-alpha-D-Man-(1-&gt;6)]-alpha-D-Man-(1-&gt;6)]-beta-D-Man-(1-&gt;4)-beta-D-GlcNAc-(1-&gt;4)-beta-D-GlcNAc)-L-asparaginyl-[protein] (N-glucan mannose isomer 8A1,2,3B1,3) + 3 H2O = N(4)-(alpha-D-Man-(1-&gt;3)-[alpha-D-Man-(1-&gt;3)-[alpha-D-Man-(1-&gt;6)]-alpha-D-Man-(1-&gt;6)]-beta-D-Man-(1-&gt;4)-beta-D-GlcNAc-(1-&gt;4)-beta-D-GlcNAc)-L-asparaginyl-[protein] (N-glucan mannose isomer 5A1,2) + 3 beta-D-mannose</text>
        <dbReference type="Rhea" id="RHEA:56028"/>
        <dbReference type="Rhea" id="RHEA-COMP:14358"/>
        <dbReference type="Rhea" id="RHEA-COMP:14367"/>
        <dbReference type="ChEBI" id="CHEBI:15377"/>
        <dbReference type="ChEBI" id="CHEBI:28563"/>
        <dbReference type="ChEBI" id="CHEBI:59087"/>
        <dbReference type="ChEBI" id="CHEBI:60628"/>
        <dbReference type="EC" id="3.2.1.113"/>
    </reaction>
</comment>
<feature type="active site" description="Proton donor" evidence="10">
    <location>
        <position position="511"/>
    </location>
</feature>
<dbReference type="EMBL" id="ABSU01000017">
    <property type="protein sequence ID" value="EFE32149.1"/>
    <property type="molecule type" value="Genomic_DNA"/>
</dbReference>
<evidence type="ECO:0000256" key="12">
    <source>
        <dbReference type="PIRSR" id="PIRSR601382-3"/>
    </source>
</evidence>
<dbReference type="GO" id="GO:0005783">
    <property type="term" value="C:endoplasmic reticulum"/>
    <property type="evidence" value="ECO:0007669"/>
    <property type="project" value="TreeGrafter"/>
</dbReference>
<evidence type="ECO:0000313" key="16">
    <source>
        <dbReference type="EMBL" id="EFE32149.1"/>
    </source>
</evidence>
<name>D4AXX1_ARTBC</name>
<feature type="active site" evidence="10">
    <location>
        <position position="387"/>
    </location>
</feature>
<evidence type="ECO:0000256" key="9">
    <source>
        <dbReference type="ARBA" id="ARBA00048605"/>
    </source>
</evidence>
<keyword evidence="5 13" id="KW-0378">Hydrolase</keyword>
<sequence length="731" mass="83172">MSFQIPNRVPAFNSAQREIEDGYWRAATTNSQFAKQSGIQLTERIGNFITPSRELPMYKDKPYYKSRGPYSGGRKRKKALWVAICIGFLVGLWWFLGSRSGHTRIVRPIGMKGGDMWKWMQEFEKGVVSGKEKGKTVDWEERKQRVKDAFLVSWEGYEQDAWEQCLLGQWLTLHVGKDIYEPLARKGKNMAEGGMGWIIVDALDTLMLMNLTTQVQNSRKWIQNSLRYEQNQDVNTFETTIRMLGGLLSAHYISKTYPDLAPLAEDDDGASGDDLYIEKATGLAERLLGAFESPSGIPFASFNLNSSQGIRSHTDNGASSTAEAGSLQLEFKYLAKLTGETHYWEKVEKVMEIIDGNQMQDGLLPIFIMADTGKFMGENIRLGSRGDSYYEYLIKQFLQTSGEEPIYENMWNQALAGIRKHLITYTKHASLTIVGERPSGLTEPLMPKMDHLVCFLPGTIALGATGGLPLSKARKTPGWNRRKEDEIILAKELVKTCWATYLATETGLAPEIAYFDIDKPPRMMADVFSKSRGESEDGEGLKTTGKAKEEGIYLVSKPLEPLDDKNSPWREDVIIKPSDRHNLQRPETIESLFYLYRITEDEMYREWGWEMFKSFIKHTAVIEDEIPKQNQDGSSEQSTSDDSSPAAKSSYIRAFTSLSNADTIPPGRIDNMESFWLAETLKYFYLLFSDKDFIPLTETVFNTEAHIFPRFKMGKLFKTGWKRKTEWKATD</sequence>
<dbReference type="InterPro" id="IPR012341">
    <property type="entry name" value="6hp_glycosidase-like_sf"/>
</dbReference>
<keyword evidence="7 12" id="KW-1015">Disulfide bond</keyword>
<dbReference type="PANTHER" id="PTHR11742">
    <property type="entry name" value="MANNOSYL-OLIGOSACCHARIDE ALPHA-1,2-MANNOSIDASE-RELATED"/>
    <property type="match status" value="1"/>
</dbReference>
<dbReference type="Proteomes" id="UP000008866">
    <property type="component" value="Unassembled WGS sequence"/>
</dbReference>
<dbReference type="HOGENOM" id="CLU_003818_3_0_1"/>
<comment type="cofactor">
    <cofactor evidence="1 11">
        <name>Ca(2+)</name>
        <dbReference type="ChEBI" id="CHEBI:29108"/>
    </cofactor>
</comment>
<keyword evidence="17" id="KW-1185">Reference proteome</keyword>
<gene>
    <name evidence="16" type="ORF">ARB_01040</name>
</gene>
<evidence type="ECO:0000256" key="14">
    <source>
        <dbReference type="SAM" id="MobiDB-lite"/>
    </source>
</evidence>
<accession>D4AXX1</accession>
<comment type="caution">
    <text evidence="16">The sequence shown here is derived from an EMBL/GenBank/DDBJ whole genome shotgun (WGS) entry which is preliminary data.</text>
</comment>
<dbReference type="SUPFAM" id="SSF48225">
    <property type="entry name" value="Seven-hairpin glycosidases"/>
    <property type="match status" value="1"/>
</dbReference>
<dbReference type="eggNOG" id="KOG2431">
    <property type="taxonomic scope" value="Eukaryota"/>
</dbReference>
<dbReference type="GO" id="GO:0016020">
    <property type="term" value="C:membrane"/>
    <property type="evidence" value="ECO:0007669"/>
    <property type="project" value="InterPro"/>
</dbReference>
<evidence type="ECO:0000256" key="3">
    <source>
        <dbReference type="ARBA" id="ARBA00007658"/>
    </source>
</evidence>
<dbReference type="Pfam" id="PF01532">
    <property type="entry name" value="Glyco_hydro_47"/>
    <property type="match status" value="1"/>
</dbReference>
<dbReference type="InterPro" id="IPR050749">
    <property type="entry name" value="Glycosyl_Hydrolase_47"/>
</dbReference>
<evidence type="ECO:0000256" key="2">
    <source>
        <dbReference type="ARBA" id="ARBA00004922"/>
    </source>
</evidence>
<dbReference type="EC" id="3.2.1.-" evidence="13"/>
<keyword evidence="15" id="KW-0472">Membrane</keyword>
<comment type="similarity">
    <text evidence="3 13">Belongs to the glycosyl hydrolase 47 family.</text>
</comment>
<keyword evidence="15" id="KW-1133">Transmembrane helix</keyword>
<evidence type="ECO:0000256" key="7">
    <source>
        <dbReference type="ARBA" id="ARBA00023157"/>
    </source>
</evidence>
<protein>
    <recommendedName>
        <fullName evidence="13">alpha-1,2-Mannosidase</fullName>
        <ecNumber evidence="13">3.2.1.-</ecNumber>
    </recommendedName>
</protein>